<dbReference type="Proteomes" id="UP000009022">
    <property type="component" value="Unassembled WGS sequence"/>
</dbReference>
<sequence>MAEVDLNTCVAWTPDLTLKLIHDFREQPHLWDLKHPSYTDRENRKHTWADIGTKLNISQSEIERKCHTLRLKFYRERRKLLLADQYGIEDGNPSTSDWQYYKELEFLTEFCQSVKTETEKGVKKDLEDCSLNIPVQSCSINTLKSMEESNNSFSEGPENNHSIACNDNSIGIVNGLEKPCGVTMKRKRLSLPTTNVDDQQEACQSFPNVKDANIQYYLPKVIQMDHIDSFGQYVAAEMHTFKNKRLLQVVKDKIYDILRKARCDKETLLME</sequence>
<feature type="domain" description="MADF" evidence="1">
    <location>
        <begin position="19"/>
        <end position="112"/>
    </location>
</feature>
<dbReference type="AlphaFoldDB" id="B3RJR1"/>
<keyword evidence="3" id="KW-1185">Reference proteome</keyword>
<dbReference type="PhylomeDB" id="B3RJR1"/>
<evidence type="ECO:0000313" key="3">
    <source>
        <dbReference type="Proteomes" id="UP000009022"/>
    </source>
</evidence>
<evidence type="ECO:0000313" key="2">
    <source>
        <dbReference type="EMBL" id="EDV29336.1"/>
    </source>
</evidence>
<dbReference type="InParanoid" id="B3RJR1"/>
<name>B3RJR1_TRIAD</name>
<proteinExistence type="predicted"/>
<dbReference type="STRING" id="10228.B3RJR1"/>
<dbReference type="HOGENOM" id="CLU_1027891_0_0_1"/>
<dbReference type="PANTHER" id="PTHR21505:SF12">
    <property type="entry name" value="MADF DOMAIN-CONTAINING PROTEIN-RELATED"/>
    <property type="match status" value="1"/>
</dbReference>
<gene>
    <name evidence="2" type="ORF">TRIADDRAFT_51555</name>
</gene>
<dbReference type="SMART" id="SM00595">
    <property type="entry name" value="MADF"/>
    <property type="match status" value="1"/>
</dbReference>
<protein>
    <recommendedName>
        <fullName evidence="1">MADF domain-containing protein</fullName>
    </recommendedName>
</protein>
<dbReference type="Pfam" id="PF10545">
    <property type="entry name" value="MADF_DNA_bdg"/>
    <property type="match status" value="1"/>
</dbReference>
<evidence type="ECO:0000259" key="1">
    <source>
        <dbReference type="PROSITE" id="PS51029"/>
    </source>
</evidence>
<dbReference type="CTD" id="6748962"/>
<dbReference type="PANTHER" id="PTHR21505">
    <property type="entry name" value="MADF DOMAIN-CONTAINING PROTEIN-RELATED"/>
    <property type="match status" value="1"/>
</dbReference>
<reference evidence="2 3" key="1">
    <citation type="journal article" date="2008" name="Nature">
        <title>The Trichoplax genome and the nature of placozoans.</title>
        <authorList>
            <person name="Srivastava M."/>
            <person name="Begovic E."/>
            <person name="Chapman J."/>
            <person name="Putnam N.H."/>
            <person name="Hellsten U."/>
            <person name="Kawashima T."/>
            <person name="Kuo A."/>
            <person name="Mitros T."/>
            <person name="Salamov A."/>
            <person name="Carpenter M.L."/>
            <person name="Signorovitch A.Y."/>
            <person name="Moreno M.A."/>
            <person name="Kamm K."/>
            <person name="Grimwood J."/>
            <person name="Schmutz J."/>
            <person name="Shapiro H."/>
            <person name="Grigoriev I.V."/>
            <person name="Buss L.W."/>
            <person name="Schierwater B."/>
            <person name="Dellaporta S.L."/>
            <person name="Rokhsar D.S."/>
        </authorList>
    </citation>
    <scope>NUCLEOTIDE SEQUENCE [LARGE SCALE GENOMIC DNA]</scope>
    <source>
        <strain evidence="2 3">Grell-BS-1999</strain>
    </source>
</reference>
<organism evidence="2 3">
    <name type="scientific">Trichoplax adhaerens</name>
    <name type="common">Trichoplax reptans</name>
    <dbReference type="NCBI Taxonomy" id="10228"/>
    <lineage>
        <taxon>Eukaryota</taxon>
        <taxon>Metazoa</taxon>
        <taxon>Placozoa</taxon>
        <taxon>Uniplacotomia</taxon>
        <taxon>Trichoplacea</taxon>
        <taxon>Trichoplacidae</taxon>
        <taxon>Trichoplax</taxon>
    </lineage>
</organism>
<dbReference type="GeneID" id="6748962"/>
<dbReference type="EMBL" id="DS985241">
    <property type="protein sequence ID" value="EDV29336.1"/>
    <property type="molecule type" value="Genomic_DNA"/>
</dbReference>
<dbReference type="OrthoDB" id="8881252at2759"/>
<dbReference type="PROSITE" id="PS51029">
    <property type="entry name" value="MADF"/>
    <property type="match status" value="1"/>
</dbReference>
<dbReference type="KEGG" id="tad:TRIADDRAFT_51555"/>
<dbReference type="RefSeq" id="XP_002108538.1">
    <property type="nucleotide sequence ID" value="XM_002108502.1"/>
</dbReference>
<accession>B3RJR1</accession>
<dbReference type="InterPro" id="IPR006578">
    <property type="entry name" value="MADF-dom"/>
</dbReference>